<organism evidence="3 4">
    <name type="scientific">Pontibacillus marinus BH030004 = DSM 16465</name>
    <dbReference type="NCBI Taxonomy" id="1385511"/>
    <lineage>
        <taxon>Bacteria</taxon>
        <taxon>Bacillati</taxon>
        <taxon>Bacillota</taxon>
        <taxon>Bacilli</taxon>
        <taxon>Bacillales</taxon>
        <taxon>Bacillaceae</taxon>
        <taxon>Pontibacillus</taxon>
    </lineage>
</organism>
<dbReference type="NCBIfam" id="TIGR02258">
    <property type="entry name" value="2_5_ligase"/>
    <property type="match status" value="1"/>
</dbReference>
<dbReference type="PANTHER" id="PTHR35561:SF1">
    <property type="entry name" value="RNA 2',3'-CYCLIC PHOSPHODIESTERASE"/>
    <property type="match status" value="1"/>
</dbReference>
<dbReference type="PANTHER" id="PTHR35561">
    <property type="entry name" value="RNA 2',3'-CYCLIC PHOSPHODIESTERASE"/>
    <property type="match status" value="1"/>
</dbReference>
<dbReference type="EC" id="3.1.4.58" evidence="2"/>
<keyword evidence="4" id="KW-1185">Reference proteome</keyword>
<dbReference type="STRING" id="1385511.GCA_000425225_00581"/>
<dbReference type="EMBL" id="AVPF01000069">
    <property type="protein sequence ID" value="KGX84040.1"/>
    <property type="molecule type" value="Genomic_DNA"/>
</dbReference>
<dbReference type="GO" id="GO:0008664">
    <property type="term" value="F:RNA 2',3'-cyclic 3'-phosphodiesterase activity"/>
    <property type="evidence" value="ECO:0007669"/>
    <property type="project" value="UniProtKB-EC"/>
</dbReference>
<accession>A0A0A5FZ07</accession>
<dbReference type="AlphaFoldDB" id="A0A0A5FZ07"/>
<keyword evidence="1 2" id="KW-0378">Hydrolase</keyword>
<dbReference type="SUPFAM" id="SSF55144">
    <property type="entry name" value="LigT-like"/>
    <property type="match status" value="1"/>
</dbReference>
<dbReference type="InterPro" id="IPR004175">
    <property type="entry name" value="RNA_CPDase"/>
</dbReference>
<dbReference type="RefSeq" id="WP_027448037.1">
    <property type="nucleotide sequence ID" value="NZ_AVPF01000069.1"/>
</dbReference>
<dbReference type="Gene3D" id="3.90.1140.10">
    <property type="entry name" value="Cyclic phosphodiesterase"/>
    <property type="match status" value="1"/>
</dbReference>
<dbReference type="Pfam" id="PF13563">
    <property type="entry name" value="2_5_RNA_ligase2"/>
    <property type="match status" value="1"/>
</dbReference>
<dbReference type="Proteomes" id="UP000030403">
    <property type="component" value="Unassembled WGS sequence"/>
</dbReference>
<comment type="catalytic activity">
    <reaction evidence="2">
        <text>a 3'-end 2',3'-cyclophospho-ribonucleotide-RNA + H2O = a 3'-end 2'-phospho-ribonucleotide-RNA + H(+)</text>
        <dbReference type="Rhea" id="RHEA:11828"/>
        <dbReference type="Rhea" id="RHEA-COMP:10464"/>
        <dbReference type="Rhea" id="RHEA-COMP:17353"/>
        <dbReference type="ChEBI" id="CHEBI:15377"/>
        <dbReference type="ChEBI" id="CHEBI:15378"/>
        <dbReference type="ChEBI" id="CHEBI:83064"/>
        <dbReference type="ChEBI" id="CHEBI:173113"/>
        <dbReference type="EC" id="3.1.4.58"/>
    </reaction>
</comment>
<feature type="short sequence motif" description="HXTX 1" evidence="2">
    <location>
        <begin position="42"/>
        <end position="45"/>
    </location>
</feature>
<feature type="active site" description="Proton acceptor" evidence="2">
    <location>
        <position position="126"/>
    </location>
</feature>
<evidence type="ECO:0000256" key="2">
    <source>
        <dbReference type="HAMAP-Rule" id="MF_01940"/>
    </source>
</evidence>
<dbReference type="GO" id="GO:0004113">
    <property type="term" value="F:2',3'-cyclic-nucleotide 3'-phosphodiesterase activity"/>
    <property type="evidence" value="ECO:0007669"/>
    <property type="project" value="InterPro"/>
</dbReference>
<dbReference type="HAMAP" id="MF_01940">
    <property type="entry name" value="RNA_CPDase"/>
    <property type="match status" value="1"/>
</dbReference>
<feature type="short sequence motif" description="HXTX 2" evidence="2">
    <location>
        <begin position="126"/>
        <end position="129"/>
    </location>
</feature>
<protein>
    <recommendedName>
        <fullName evidence="2">RNA 2',3'-cyclic phosphodiesterase</fullName>
        <shortName evidence="2">RNA 2',3'-CPDase</shortName>
        <ecNumber evidence="2">3.1.4.58</ecNumber>
    </recommendedName>
</protein>
<comment type="function">
    <text evidence="2">Hydrolyzes RNA 2',3'-cyclic phosphodiester to an RNA 2'-phosphomonoester.</text>
</comment>
<name>A0A0A5FZ07_9BACI</name>
<evidence type="ECO:0000313" key="4">
    <source>
        <dbReference type="Proteomes" id="UP000030403"/>
    </source>
</evidence>
<gene>
    <name evidence="3" type="ORF">N783_19395</name>
</gene>
<dbReference type="InterPro" id="IPR009097">
    <property type="entry name" value="Cyclic_Pdiesterase"/>
</dbReference>
<comment type="similarity">
    <text evidence="2">Belongs to the 2H phosphoesterase superfamily. ThpR family.</text>
</comment>
<evidence type="ECO:0000256" key="1">
    <source>
        <dbReference type="ARBA" id="ARBA00022801"/>
    </source>
</evidence>
<sequence>MSSHYFIGIPMPDHVRTWLKEWQEQLKRDLSYGVWTHELDFHITLKFLGAVEEDKVHVLQEKLKDTQVSPFDMKIGELGHFGNPYQPRVVWAGAEKHQQLLTLQKEVEVVCENLGFPPEKRPYNPHITLAKKWRGDKELSQKLEALHDQLDRIDRITVDHFTLFKIHPKSDQKYEAVQRFPLQGTK</sequence>
<comment type="caution">
    <text evidence="3">The sequence shown here is derived from an EMBL/GenBank/DDBJ whole genome shotgun (WGS) entry which is preliminary data.</text>
</comment>
<dbReference type="eggNOG" id="COG1514">
    <property type="taxonomic scope" value="Bacteria"/>
</dbReference>
<reference evidence="3 4" key="1">
    <citation type="submission" date="2013-08" db="EMBL/GenBank/DDBJ databases">
        <authorList>
            <person name="Huang J."/>
            <person name="Wang G."/>
        </authorList>
    </citation>
    <scope>NUCLEOTIDE SEQUENCE [LARGE SCALE GENOMIC DNA]</scope>
    <source>
        <strain evidence="3 4">BH030004</strain>
    </source>
</reference>
<feature type="active site" description="Proton donor" evidence="2">
    <location>
        <position position="42"/>
    </location>
</feature>
<evidence type="ECO:0000313" key="3">
    <source>
        <dbReference type="EMBL" id="KGX84040.1"/>
    </source>
</evidence>
<proteinExistence type="inferred from homology"/>